<accession>A0A318J5Q5</accession>
<dbReference type="OrthoDB" id="368476at2"/>
<name>A0A318J5Q5_9BURK</name>
<dbReference type="EMBL" id="QJKB01000004">
    <property type="protein sequence ID" value="PXX43045.1"/>
    <property type="molecule type" value="Genomic_DNA"/>
</dbReference>
<evidence type="ECO:0000256" key="1">
    <source>
        <dbReference type="ARBA" id="ARBA00022729"/>
    </source>
</evidence>
<dbReference type="Pfam" id="PF00497">
    <property type="entry name" value="SBP_bac_3"/>
    <property type="match status" value="1"/>
</dbReference>
<proteinExistence type="predicted"/>
<feature type="domain" description="Solute-binding protein family 3/N-terminal" evidence="2">
    <location>
        <begin position="15"/>
        <end position="245"/>
    </location>
</feature>
<dbReference type="RefSeq" id="WP_110255609.1">
    <property type="nucleotide sequence ID" value="NZ_QJKB01000004.1"/>
</dbReference>
<keyword evidence="4" id="KW-1185">Reference proteome</keyword>
<dbReference type="SUPFAM" id="SSF53850">
    <property type="entry name" value="Periplasmic binding protein-like II"/>
    <property type="match status" value="1"/>
</dbReference>
<dbReference type="SMART" id="SM00062">
    <property type="entry name" value="PBPb"/>
    <property type="match status" value="1"/>
</dbReference>
<evidence type="ECO:0000259" key="2">
    <source>
        <dbReference type="SMART" id="SM00062"/>
    </source>
</evidence>
<keyword evidence="1" id="KW-0732">Signal</keyword>
<dbReference type="Gene3D" id="3.40.190.10">
    <property type="entry name" value="Periplasmic binding protein-like II"/>
    <property type="match status" value="2"/>
</dbReference>
<evidence type="ECO:0000313" key="4">
    <source>
        <dbReference type="Proteomes" id="UP000247792"/>
    </source>
</evidence>
<dbReference type="Proteomes" id="UP000247792">
    <property type="component" value="Unassembled WGS sequence"/>
</dbReference>
<dbReference type="PANTHER" id="PTHR35936">
    <property type="entry name" value="MEMBRANE-BOUND LYTIC MUREIN TRANSGLYCOSYLASE F"/>
    <property type="match status" value="1"/>
</dbReference>
<reference evidence="3 4" key="1">
    <citation type="submission" date="2018-05" db="EMBL/GenBank/DDBJ databases">
        <title>Genomic Encyclopedia of Type Strains, Phase IV (KMG-IV): sequencing the most valuable type-strain genomes for metagenomic binning, comparative biology and taxonomic classification.</title>
        <authorList>
            <person name="Goeker M."/>
        </authorList>
    </citation>
    <scope>NUCLEOTIDE SEQUENCE [LARGE SCALE GENOMIC DNA]</scope>
    <source>
        <strain evidence="3 4">DSM 19792</strain>
    </source>
</reference>
<dbReference type="InterPro" id="IPR001638">
    <property type="entry name" value="Solute-binding_3/MltF_N"/>
</dbReference>
<sequence>MTKDAMAITTLVAGKLTVCTYGGFAPVCYKDESGKLTGLDVIFLKKFADSLGLDIALIEHDFDGIWTMPDENICDVAAAGVQEREKRYVGPGGAWSDAYFQVQRSLLVRTADQTAFDHPETLAGKIIVVTRGSTADIDAQTRYRTCTIQYVDELAEGQADAQGYIVKTLIANHKADAFAEGDVSNHYLRSAYEKDVAGGLALADIHHIAGTTGETFNFITRNASKGLLAQLNIFIKENKDSYAPKA</sequence>
<organism evidence="3 4">
    <name type="scientific">Undibacterium pigrum</name>
    <dbReference type="NCBI Taxonomy" id="401470"/>
    <lineage>
        <taxon>Bacteria</taxon>
        <taxon>Pseudomonadati</taxon>
        <taxon>Pseudomonadota</taxon>
        <taxon>Betaproteobacteria</taxon>
        <taxon>Burkholderiales</taxon>
        <taxon>Oxalobacteraceae</taxon>
        <taxon>Undibacterium</taxon>
    </lineage>
</organism>
<evidence type="ECO:0000313" key="3">
    <source>
        <dbReference type="EMBL" id="PXX43045.1"/>
    </source>
</evidence>
<protein>
    <submittedName>
        <fullName evidence="3">ABC-type amino acid transport substrate-binding protein</fullName>
    </submittedName>
</protein>
<dbReference type="PANTHER" id="PTHR35936:SF19">
    <property type="entry name" value="AMINO-ACID-BINDING PROTEIN YXEM-RELATED"/>
    <property type="match status" value="1"/>
</dbReference>
<gene>
    <name evidence="3" type="ORF">DFR42_10445</name>
</gene>
<comment type="caution">
    <text evidence="3">The sequence shown here is derived from an EMBL/GenBank/DDBJ whole genome shotgun (WGS) entry which is preliminary data.</text>
</comment>
<dbReference type="AlphaFoldDB" id="A0A318J5Q5"/>